<proteinExistence type="predicted"/>
<evidence type="ECO:0000256" key="2">
    <source>
        <dbReference type="ARBA" id="ARBA00022729"/>
    </source>
</evidence>
<dbReference type="InterPro" id="IPR018976">
    <property type="entry name" value="Imelysin-like"/>
</dbReference>
<dbReference type="CDD" id="cd14657">
    <property type="entry name" value="Imelysin_IrpA-like"/>
    <property type="match status" value="1"/>
</dbReference>
<evidence type="ECO:0000313" key="5">
    <source>
        <dbReference type="EMBL" id="QKF78322.1"/>
    </source>
</evidence>
<feature type="chain" id="PRO_5042067466" evidence="3">
    <location>
        <begin position="24"/>
        <end position="449"/>
    </location>
</feature>
<comment type="subcellular location">
    <subcellularLocation>
        <location evidence="1">Cell envelope</location>
    </subcellularLocation>
</comment>
<feature type="signal peptide" evidence="3">
    <location>
        <begin position="1"/>
        <end position="23"/>
    </location>
</feature>
<dbReference type="Gene3D" id="1.20.1420.20">
    <property type="entry name" value="M75 peptidase, HXXE motif"/>
    <property type="match status" value="1"/>
</dbReference>
<feature type="domain" description="Imelysin-like" evidence="4">
    <location>
        <begin position="48"/>
        <end position="422"/>
    </location>
</feature>
<reference evidence="5 6" key="1">
    <citation type="submission" date="2020-05" db="EMBL/GenBank/DDBJ databases">
        <title>Complete genome sequencing of Campylobacter and Arcobacter type strains.</title>
        <authorList>
            <person name="Miller W.G."/>
            <person name="Yee E."/>
        </authorList>
    </citation>
    <scope>NUCLEOTIDE SEQUENCE [LARGE SCALE GENOMIC DNA]</scope>
    <source>
        <strain evidence="5 6">LMG 25694</strain>
    </source>
</reference>
<dbReference type="InterPro" id="IPR038352">
    <property type="entry name" value="Imelysin_sf"/>
</dbReference>
<dbReference type="KEGG" id="adz:ADFLV_2316"/>
<name>A0AAE7E7C4_9BACT</name>
<organism evidence="5 6">
    <name type="scientific">Arcobacter defluvii</name>
    <dbReference type="NCBI Taxonomy" id="873191"/>
    <lineage>
        <taxon>Bacteria</taxon>
        <taxon>Pseudomonadati</taxon>
        <taxon>Campylobacterota</taxon>
        <taxon>Epsilonproteobacteria</taxon>
        <taxon>Campylobacterales</taxon>
        <taxon>Arcobacteraceae</taxon>
        <taxon>Arcobacter</taxon>
    </lineage>
</organism>
<evidence type="ECO:0000256" key="1">
    <source>
        <dbReference type="ARBA" id="ARBA00004196"/>
    </source>
</evidence>
<accession>A0AAE7E7C4</accession>
<gene>
    <name evidence="5" type="ORF">ADFLV_2316</name>
</gene>
<dbReference type="RefSeq" id="WP_228712405.1">
    <property type="nucleotide sequence ID" value="NZ_CP053835.1"/>
</dbReference>
<dbReference type="Proteomes" id="UP000503313">
    <property type="component" value="Chromosome"/>
</dbReference>
<dbReference type="EMBL" id="CP053835">
    <property type="protein sequence ID" value="QKF78322.1"/>
    <property type="molecule type" value="Genomic_DNA"/>
</dbReference>
<protein>
    <submittedName>
        <fullName evidence="5">Imelysin-like iron-regulated protein A-like protein, IrpA family</fullName>
    </submittedName>
</protein>
<dbReference type="Pfam" id="PF09375">
    <property type="entry name" value="Peptidase_M75"/>
    <property type="match status" value="1"/>
</dbReference>
<keyword evidence="6" id="KW-1185">Reference proteome</keyword>
<dbReference type="GO" id="GO:0030313">
    <property type="term" value="C:cell envelope"/>
    <property type="evidence" value="ECO:0007669"/>
    <property type="project" value="UniProtKB-SubCell"/>
</dbReference>
<sequence>MNLTKKMLVSFSVVAAIALTSNAATNAEPKKFELAQSKSILEAYSDIALANYSDTLKDAKALKVSIDTFAKNPTQANFDAAKKAWLESRESYGQTEIFRLSNGPIDAEEGWIAETYGSLEGQINAWPLDENMIDYTVDADGKLTSGNIIDTVGKFNPGGEESKEVDVTKITVDALTDLNENGGEANVSTGYHAIEFLLWGQDQDYSNFMTDAVTPGAMTAGQRSLTDFTTDKNAKRRIAYLQAATDKLVVDLELVTSAWEKTVKGNKGLYQAAIKGELKGKDASKNIETEEALKQIIAGMGVFIKSELANERIAVAVLTPSEEDEHSCFSDNTHRDILTNYLGFKNILTATYNGKKYGKSLFDAVDKETKERIEKLMSSIEEKINSIDEVAKTKAHFDYQIRPDNEQSKVIVKLKNELRKLGDEMVNVAAANGINLSTDDVTDPEETKI</sequence>
<keyword evidence="2 3" id="KW-0732">Signal</keyword>
<dbReference type="AlphaFoldDB" id="A0AAE7E7C4"/>
<evidence type="ECO:0000313" key="6">
    <source>
        <dbReference type="Proteomes" id="UP000503313"/>
    </source>
</evidence>
<evidence type="ECO:0000259" key="4">
    <source>
        <dbReference type="Pfam" id="PF09375"/>
    </source>
</evidence>
<evidence type="ECO:0000256" key="3">
    <source>
        <dbReference type="SAM" id="SignalP"/>
    </source>
</evidence>